<proteinExistence type="predicted"/>
<dbReference type="InterPro" id="IPR011006">
    <property type="entry name" value="CheY-like_superfamily"/>
</dbReference>
<dbReference type="SMART" id="SM00448">
    <property type="entry name" value="REC"/>
    <property type="match status" value="1"/>
</dbReference>
<keyword evidence="1" id="KW-0597">Phosphoprotein</keyword>
<keyword evidence="4" id="KW-1185">Reference proteome</keyword>
<dbReference type="InterPro" id="IPR052048">
    <property type="entry name" value="ST_Response_Regulator"/>
</dbReference>
<dbReference type="Gene3D" id="3.40.50.2300">
    <property type="match status" value="1"/>
</dbReference>
<dbReference type="PROSITE" id="PS50110">
    <property type="entry name" value="RESPONSE_REGULATORY"/>
    <property type="match status" value="1"/>
</dbReference>
<comment type="caution">
    <text evidence="3">The sequence shown here is derived from an EMBL/GenBank/DDBJ whole genome shotgun (WGS) entry which is preliminary data.</text>
</comment>
<reference evidence="3 4" key="1">
    <citation type="submission" date="2019-02" db="EMBL/GenBank/DDBJ databases">
        <title>Genomic Encyclopedia of Type Strains, Phase IV (KMG-IV): sequencing the most valuable type-strain genomes for metagenomic binning, comparative biology and taxonomic classification.</title>
        <authorList>
            <person name="Goeker M."/>
        </authorList>
    </citation>
    <scope>NUCLEOTIDE SEQUENCE [LARGE SCALE GENOMIC DNA]</scope>
    <source>
        <strain evidence="3 4">DSM 21223</strain>
    </source>
</reference>
<dbReference type="Proteomes" id="UP000292136">
    <property type="component" value="Unassembled WGS sequence"/>
</dbReference>
<name>A0ABY0IMX9_9RHOO</name>
<dbReference type="EMBL" id="SHKM01000002">
    <property type="protein sequence ID" value="RZT76095.1"/>
    <property type="molecule type" value="Genomic_DNA"/>
</dbReference>
<feature type="modified residue" description="4-aspartylphosphate" evidence="1">
    <location>
        <position position="55"/>
    </location>
</feature>
<dbReference type="PANTHER" id="PTHR43228">
    <property type="entry name" value="TWO-COMPONENT RESPONSE REGULATOR"/>
    <property type="match status" value="1"/>
</dbReference>
<protein>
    <submittedName>
        <fullName evidence="3">Response regulator receiver domain-containing protein</fullName>
    </submittedName>
</protein>
<dbReference type="SUPFAM" id="SSF52172">
    <property type="entry name" value="CheY-like"/>
    <property type="match status" value="1"/>
</dbReference>
<dbReference type="PANTHER" id="PTHR43228:SF1">
    <property type="entry name" value="TWO-COMPONENT RESPONSE REGULATOR ARR22"/>
    <property type="match status" value="1"/>
</dbReference>
<evidence type="ECO:0000259" key="2">
    <source>
        <dbReference type="PROSITE" id="PS50110"/>
    </source>
</evidence>
<dbReference type="Pfam" id="PF00072">
    <property type="entry name" value="Response_reg"/>
    <property type="match status" value="1"/>
</dbReference>
<sequence length="120" mass="12910">MSKRVLVVDDSRVSRMMIRAIMLDKHPDWTVEEAGTGDEALAKCDGQAFDLMTIDYNMPGMDGLEFASRVRAQGSTAQLALLTANIQDAIRDKAAALAVQFVRKPVTPVSVAEAMALVGG</sequence>
<evidence type="ECO:0000313" key="4">
    <source>
        <dbReference type="Proteomes" id="UP000292136"/>
    </source>
</evidence>
<dbReference type="RefSeq" id="WP_130459397.1">
    <property type="nucleotide sequence ID" value="NZ_SHKM01000002.1"/>
</dbReference>
<accession>A0ABY0IMX9</accession>
<evidence type="ECO:0000256" key="1">
    <source>
        <dbReference type="PROSITE-ProRule" id="PRU00169"/>
    </source>
</evidence>
<evidence type="ECO:0000313" key="3">
    <source>
        <dbReference type="EMBL" id="RZT76095.1"/>
    </source>
</evidence>
<gene>
    <name evidence="3" type="ORF">EV678_1966</name>
</gene>
<dbReference type="InterPro" id="IPR001789">
    <property type="entry name" value="Sig_transdc_resp-reg_receiver"/>
</dbReference>
<organism evidence="3 4">
    <name type="scientific">Azospira oryzae</name>
    <dbReference type="NCBI Taxonomy" id="146939"/>
    <lineage>
        <taxon>Bacteria</taxon>
        <taxon>Pseudomonadati</taxon>
        <taxon>Pseudomonadota</taxon>
        <taxon>Betaproteobacteria</taxon>
        <taxon>Rhodocyclales</taxon>
        <taxon>Rhodocyclaceae</taxon>
        <taxon>Azospira</taxon>
    </lineage>
</organism>
<feature type="domain" description="Response regulatory" evidence="2">
    <location>
        <begin position="4"/>
        <end position="119"/>
    </location>
</feature>